<proteinExistence type="inferred from homology"/>
<dbReference type="Pfam" id="PF13561">
    <property type="entry name" value="adh_short_C2"/>
    <property type="match status" value="1"/>
</dbReference>
<protein>
    <submittedName>
        <fullName evidence="4">3-oxoacyl-[acyl-carrier protein] reductase</fullName>
        <ecNumber evidence="4">1.1.1.100</ecNumber>
    </submittedName>
</protein>
<organism evidence="4 5">
    <name type="scientific">Dokdonella fugitiva</name>
    <dbReference type="NCBI Taxonomy" id="328517"/>
    <lineage>
        <taxon>Bacteria</taxon>
        <taxon>Pseudomonadati</taxon>
        <taxon>Pseudomonadota</taxon>
        <taxon>Gammaproteobacteria</taxon>
        <taxon>Lysobacterales</taxon>
        <taxon>Rhodanobacteraceae</taxon>
        <taxon>Dokdonella</taxon>
    </lineage>
</organism>
<dbReference type="Proteomes" id="UP000550401">
    <property type="component" value="Unassembled WGS sequence"/>
</dbReference>
<dbReference type="PRINTS" id="PR00080">
    <property type="entry name" value="SDRFAMILY"/>
</dbReference>
<dbReference type="InterPro" id="IPR002347">
    <property type="entry name" value="SDR_fam"/>
</dbReference>
<feature type="domain" description="Ketoreductase" evidence="3">
    <location>
        <begin position="7"/>
        <end position="186"/>
    </location>
</feature>
<dbReference type="GO" id="GO:0004316">
    <property type="term" value="F:3-oxoacyl-[acyl-carrier-protein] reductase (NADPH) activity"/>
    <property type="evidence" value="ECO:0007669"/>
    <property type="project" value="UniProtKB-EC"/>
</dbReference>
<evidence type="ECO:0000259" key="3">
    <source>
        <dbReference type="SMART" id="SM00822"/>
    </source>
</evidence>
<evidence type="ECO:0000256" key="2">
    <source>
        <dbReference type="ARBA" id="ARBA00023002"/>
    </source>
</evidence>
<evidence type="ECO:0000313" key="4">
    <source>
        <dbReference type="EMBL" id="MBA8886344.1"/>
    </source>
</evidence>
<dbReference type="RefSeq" id="WP_182529434.1">
    <property type="nucleotide sequence ID" value="NZ_JACGXL010000001.1"/>
</dbReference>
<dbReference type="InterPro" id="IPR020904">
    <property type="entry name" value="Sc_DH/Rdtase_CS"/>
</dbReference>
<dbReference type="NCBIfam" id="NF005559">
    <property type="entry name" value="PRK07231.1"/>
    <property type="match status" value="1"/>
</dbReference>
<dbReference type="PANTHER" id="PTHR43639:SF1">
    <property type="entry name" value="SHORT-CHAIN DEHYDROGENASE_REDUCTASE FAMILY PROTEIN"/>
    <property type="match status" value="1"/>
</dbReference>
<dbReference type="EMBL" id="JACGXL010000001">
    <property type="protein sequence ID" value="MBA8886344.1"/>
    <property type="molecule type" value="Genomic_DNA"/>
</dbReference>
<dbReference type="EC" id="1.1.1.100" evidence="4"/>
<keyword evidence="2 4" id="KW-0560">Oxidoreductase</keyword>
<dbReference type="InterPro" id="IPR057326">
    <property type="entry name" value="KR_dom"/>
</dbReference>
<keyword evidence="5" id="KW-1185">Reference proteome</keyword>
<gene>
    <name evidence="4" type="ORF">FHW12_000535</name>
</gene>
<dbReference type="InterPro" id="IPR036291">
    <property type="entry name" value="NAD(P)-bd_dom_sf"/>
</dbReference>
<dbReference type="Gene3D" id="3.40.50.720">
    <property type="entry name" value="NAD(P)-binding Rossmann-like Domain"/>
    <property type="match status" value="1"/>
</dbReference>
<dbReference type="SUPFAM" id="SSF51735">
    <property type="entry name" value="NAD(P)-binding Rossmann-fold domains"/>
    <property type="match status" value="1"/>
</dbReference>
<sequence>MNALNGKVAVVTGASKGIGAEIARQFAAAGAAVVVNYASSRQDAERVVGDIIRAGGKAIAVQADVARADDVRRLFAEAKDAYGALDVLVNNAGVYRFEPLEAVTEAEYRRQFDLNVLGTILAAQEAARHFGPLGGSIVNVSSIASVNQMPNSVVYSATKAAVDSITRVLAIELAPRNIRVNAIAPGATATEGLAAMGGVGTEFEKTLVAGIPMGRLGQPAEIAKVALFLASNDASWLTGERITASGGQR</sequence>
<name>A0A839F212_9GAMM</name>
<accession>A0A839F212</accession>
<dbReference type="PROSITE" id="PS00061">
    <property type="entry name" value="ADH_SHORT"/>
    <property type="match status" value="1"/>
</dbReference>
<dbReference type="FunFam" id="3.40.50.720:FF:000084">
    <property type="entry name" value="Short-chain dehydrogenase reductase"/>
    <property type="match status" value="1"/>
</dbReference>
<dbReference type="PRINTS" id="PR00081">
    <property type="entry name" value="GDHRDH"/>
</dbReference>
<reference evidence="4 5" key="1">
    <citation type="submission" date="2020-07" db="EMBL/GenBank/DDBJ databases">
        <title>Genomic Encyclopedia of Type Strains, Phase IV (KMG-V): Genome sequencing to study the core and pangenomes of soil and plant-associated prokaryotes.</title>
        <authorList>
            <person name="Whitman W."/>
        </authorList>
    </citation>
    <scope>NUCLEOTIDE SEQUENCE [LARGE SCALE GENOMIC DNA]</scope>
    <source>
        <strain evidence="4 5">RH2WT43</strain>
    </source>
</reference>
<evidence type="ECO:0000256" key="1">
    <source>
        <dbReference type="ARBA" id="ARBA00006484"/>
    </source>
</evidence>
<comment type="caution">
    <text evidence="4">The sequence shown here is derived from an EMBL/GenBank/DDBJ whole genome shotgun (WGS) entry which is preliminary data.</text>
</comment>
<comment type="similarity">
    <text evidence="1">Belongs to the short-chain dehydrogenases/reductases (SDR) family.</text>
</comment>
<dbReference type="AlphaFoldDB" id="A0A839F212"/>
<evidence type="ECO:0000313" key="5">
    <source>
        <dbReference type="Proteomes" id="UP000550401"/>
    </source>
</evidence>
<dbReference type="PANTHER" id="PTHR43639">
    <property type="entry name" value="OXIDOREDUCTASE, SHORT-CHAIN DEHYDROGENASE/REDUCTASE FAMILY (AFU_ORTHOLOGUE AFUA_5G02870)"/>
    <property type="match status" value="1"/>
</dbReference>
<dbReference type="SMART" id="SM00822">
    <property type="entry name" value="PKS_KR"/>
    <property type="match status" value="1"/>
</dbReference>